<organism evidence="2">
    <name type="scientific">viral metagenome</name>
    <dbReference type="NCBI Taxonomy" id="1070528"/>
    <lineage>
        <taxon>unclassified sequences</taxon>
        <taxon>metagenomes</taxon>
        <taxon>organismal metagenomes</taxon>
    </lineage>
</organism>
<dbReference type="Gene3D" id="3.30.470.30">
    <property type="entry name" value="DNA ligase/mRNA capping enzyme"/>
    <property type="match status" value="1"/>
</dbReference>
<name>A0A6C0B0W3_9ZZZZ</name>
<proteinExistence type="predicted"/>
<dbReference type="InterPro" id="IPR033469">
    <property type="entry name" value="CYTH-like_dom_sf"/>
</dbReference>
<dbReference type="SUPFAM" id="SSF55154">
    <property type="entry name" value="CYTH-like phosphatases"/>
    <property type="match status" value="1"/>
</dbReference>
<accession>A0A6C0B0W3</accession>
<evidence type="ECO:0000259" key="1">
    <source>
        <dbReference type="Pfam" id="PF01331"/>
    </source>
</evidence>
<dbReference type="Pfam" id="PF01331">
    <property type="entry name" value="mRNA_cap_enzyme"/>
    <property type="match status" value="1"/>
</dbReference>
<feature type="domain" description="mRNA capping enzyme adenylation" evidence="1">
    <location>
        <begin position="137"/>
        <end position="312"/>
    </location>
</feature>
<protein>
    <recommendedName>
        <fullName evidence="1">mRNA capping enzyme adenylation domain-containing protein</fullName>
    </recommendedName>
</protein>
<dbReference type="PANTHER" id="PTHR10367:SF25">
    <property type="entry name" value="DUAL SPECIFICITY PHOSPHATASE CATALYTIC DOMAIN PROTEIN (AFU_ORTHOLOGUE AFUA_1G03540)"/>
    <property type="match status" value="1"/>
</dbReference>
<dbReference type="GO" id="GO:0006370">
    <property type="term" value="P:7-methylguanosine mRNA capping"/>
    <property type="evidence" value="ECO:0007669"/>
    <property type="project" value="InterPro"/>
</dbReference>
<sequence>MVLTLEQIPVNSDLILKTWNIPVTEQYEAERISRGQVGRGIFSKNVFAGDTISSPTIIYAFGYDEPEEYQVIYQKPVTEKDYQVSESENKQYFQVKEEYMELITNFREKIEDQFIGGMPVQLEKDCLAPLLKRDNFNRFDYYLTLKADGTRYLMYLAKNGVIFFIDRSTNLFFFRRPNSTIVALNPGIQFLFDGELVEHPDGSFEFLIFDVLFYPDHGELRNWMPYPYHTRYLIMENAVKQFKLDFVISLKTWFPIERIDPNLRVSIGGKTDTRPIYEYVIEETNKIRASQQLQPLKDDGLILQPFEGYYIGFREWNAYDNIQFKWKPPTQLTVDFKIKTNPDNKNIWWLLTSTGQNYDVKQKNGENIHAIIDISSNPKYRELYSEGDVVECKLKDRANPNGNLFVPIRKREDKTEGNSLQTIMSTLDVVKKPFTLDILKPAINSLMTNTKPEEVLKFYSLSKLKLCCMTMFFTKKDISDIKKIYNLYFGIETDKNISSLRPETENNEKPIEMMSPRELEAFIKGDLIRNTIEETELSPEELAELRVSGIDNQMIQELSPDEVEFDIEYLKMLESENEPLMEEEPKNETLFGASLLQKTFPQLSTMKEKPEPPSVSIFKQRRVNKETKKYNKSNFELELRIYPYIKKGKKQDIKRFTYYYLLDFLQKRIVKRFHGYSIDFIANEGGLTNYRSSYPDLSTMKGKPENMKKTRVLEYKSIPLEPDKKLYNNLTFKLSLSTEEPSLKTIGLKTTGPRNLKYDLIRKKIRSSFYPVYKGMFLWRIDLTKVLSIKDHRNLDTSVETYELECEYIGPTEGIPFQMFLESMNYVYTLVLFNTSYC</sequence>
<dbReference type="InterPro" id="IPR001339">
    <property type="entry name" value="mRNA_cap_enzyme_adenylation"/>
</dbReference>
<dbReference type="GO" id="GO:0004484">
    <property type="term" value="F:mRNA guanylyltransferase activity"/>
    <property type="evidence" value="ECO:0007669"/>
    <property type="project" value="InterPro"/>
</dbReference>
<dbReference type="SUPFAM" id="SSF50249">
    <property type="entry name" value="Nucleic acid-binding proteins"/>
    <property type="match status" value="1"/>
</dbReference>
<dbReference type="EMBL" id="MN739041">
    <property type="protein sequence ID" value="QHS85158.1"/>
    <property type="molecule type" value="Genomic_DNA"/>
</dbReference>
<evidence type="ECO:0000313" key="2">
    <source>
        <dbReference type="EMBL" id="QHS85158.1"/>
    </source>
</evidence>
<dbReference type="AlphaFoldDB" id="A0A6C0B0W3"/>
<dbReference type="SUPFAM" id="SSF56091">
    <property type="entry name" value="DNA ligase/mRNA capping enzyme, catalytic domain"/>
    <property type="match status" value="1"/>
</dbReference>
<reference evidence="2" key="1">
    <citation type="journal article" date="2020" name="Nature">
        <title>Giant virus diversity and host interactions through global metagenomics.</title>
        <authorList>
            <person name="Schulz F."/>
            <person name="Roux S."/>
            <person name="Paez-Espino D."/>
            <person name="Jungbluth S."/>
            <person name="Walsh D.A."/>
            <person name="Denef V.J."/>
            <person name="McMahon K.D."/>
            <person name="Konstantinidis K.T."/>
            <person name="Eloe-Fadrosh E.A."/>
            <person name="Kyrpides N.C."/>
            <person name="Woyke T."/>
        </authorList>
    </citation>
    <scope>NUCLEOTIDE SEQUENCE</scope>
    <source>
        <strain evidence="2">GVMAG-M-3300009182-67</strain>
    </source>
</reference>
<dbReference type="GO" id="GO:0005524">
    <property type="term" value="F:ATP binding"/>
    <property type="evidence" value="ECO:0007669"/>
    <property type="project" value="InterPro"/>
</dbReference>
<dbReference type="PANTHER" id="PTHR10367">
    <property type="entry name" value="MRNA-CAPPING ENZYME"/>
    <property type="match status" value="1"/>
</dbReference>
<dbReference type="InterPro" id="IPR051029">
    <property type="entry name" value="mRNA_Capping_Enz/RNA_Phosphat"/>
</dbReference>
<dbReference type="InterPro" id="IPR012340">
    <property type="entry name" value="NA-bd_OB-fold"/>
</dbReference>
<dbReference type="Gene3D" id="2.40.50.140">
    <property type="entry name" value="Nucleic acid-binding proteins"/>
    <property type="match status" value="1"/>
</dbReference>